<feature type="domain" description="Sigma-54 factor interaction" evidence="7">
    <location>
        <begin position="141"/>
        <end position="370"/>
    </location>
</feature>
<dbReference type="InterPro" id="IPR001789">
    <property type="entry name" value="Sig_transdc_resp-reg_receiver"/>
</dbReference>
<evidence type="ECO:0000313" key="10">
    <source>
        <dbReference type="Proteomes" id="UP001275932"/>
    </source>
</evidence>
<evidence type="ECO:0000259" key="8">
    <source>
        <dbReference type="PROSITE" id="PS50110"/>
    </source>
</evidence>
<keyword evidence="3" id="KW-0805">Transcription regulation</keyword>
<dbReference type="PRINTS" id="PR01590">
    <property type="entry name" value="HTHFIS"/>
</dbReference>
<dbReference type="InterPro" id="IPR025944">
    <property type="entry name" value="Sigma_54_int_dom_CS"/>
</dbReference>
<dbReference type="Gene3D" id="3.40.50.2300">
    <property type="match status" value="1"/>
</dbReference>
<dbReference type="SUPFAM" id="SSF52540">
    <property type="entry name" value="P-loop containing nucleoside triphosphate hydrolases"/>
    <property type="match status" value="1"/>
</dbReference>
<dbReference type="Pfam" id="PF02954">
    <property type="entry name" value="HTH_8"/>
    <property type="match status" value="1"/>
</dbReference>
<dbReference type="SMART" id="SM00382">
    <property type="entry name" value="AAA"/>
    <property type="match status" value="1"/>
</dbReference>
<evidence type="ECO:0000256" key="4">
    <source>
        <dbReference type="ARBA" id="ARBA00023125"/>
    </source>
</evidence>
<dbReference type="InterPro" id="IPR009057">
    <property type="entry name" value="Homeodomain-like_sf"/>
</dbReference>
<evidence type="ECO:0000256" key="6">
    <source>
        <dbReference type="PROSITE-ProRule" id="PRU00169"/>
    </source>
</evidence>
<dbReference type="InterPro" id="IPR058031">
    <property type="entry name" value="AAA_lid_NorR"/>
</dbReference>
<dbReference type="Gene3D" id="3.40.50.300">
    <property type="entry name" value="P-loop containing nucleotide triphosphate hydrolases"/>
    <property type="match status" value="1"/>
</dbReference>
<evidence type="ECO:0000256" key="1">
    <source>
        <dbReference type="ARBA" id="ARBA00022741"/>
    </source>
</evidence>
<evidence type="ECO:0000313" key="9">
    <source>
        <dbReference type="EMBL" id="MDX8414994.1"/>
    </source>
</evidence>
<gene>
    <name evidence="9" type="ORF">MOX91_02185</name>
</gene>
<name>A0ABU4WEL2_9BACT</name>
<evidence type="ECO:0000256" key="5">
    <source>
        <dbReference type="ARBA" id="ARBA00023163"/>
    </source>
</evidence>
<dbReference type="InterPro" id="IPR002078">
    <property type="entry name" value="Sigma_54_int"/>
</dbReference>
<keyword evidence="4" id="KW-0238">DNA-binding</keyword>
<dbReference type="InterPro" id="IPR003593">
    <property type="entry name" value="AAA+_ATPase"/>
</dbReference>
<comment type="caution">
    <text evidence="9">The sequence shown here is derived from an EMBL/GenBank/DDBJ whole genome shotgun (WGS) entry which is preliminary data.</text>
</comment>
<dbReference type="PROSITE" id="PS00688">
    <property type="entry name" value="SIGMA54_INTERACT_3"/>
    <property type="match status" value="1"/>
</dbReference>
<dbReference type="InterPro" id="IPR011006">
    <property type="entry name" value="CheY-like_superfamily"/>
</dbReference>
<evidence type="ECO:0000256" key="3">
    <source>
        <dbReference type="ARBA" id="ARBA00023015"/>
    </source>
</evidence>
<evidence type="ECO:0000256" key="2">
    <source>
        <dbReference type="ARBA" id="ARBA00022840"/>
    </source>
</evidence>
<protein>
    <submittedName>
        <fullName evidence="9">Sigma-54 dependent transcriptional regulator</fullName>
    </submittedName>
</protein>
<keyword evidence="5" id="KW-0804">Transcription</keyword>
<dbReference type="RefSeq" id="WP_370396441.1">
    <property type="nucleotide sequence ID" value="NZ_JALBUT010000002.1"/>
</dbReference>
<dbReference type="PROSITE" id="PS50110">
    <property type="entry name" value="RESPONSE_REGULATORY"/>
    <property type="match status" value="1"/>
</dbReference>
<keyword evidence="10" id="KW-1185">Reference proteome</keyword>
<dbReference type="Pfam" id="PF00072">
    <property type="entry name" value="Response_reg"/>
    <property type="match status" value="1"/>
</dbReference>
<dbReference type="PANTHER" id="PTHR32071:SF57">
    <property type="entry name" value="C4-DICARBOXYLATE TRANSPORT TRANSCRIPTIONAL REGULATORY PROTEIN DCTD"/>
    <property type="match status" value="1"/>
</dbReference>
<dbReference type="InterPro" id="IPR002197">
    <property type="entry name" value="HTH_Fis"/>
</dbReference>
<accession>A0ABU4WEL2</accession>
<dbReference type="EMBL" id="JALBUT010000002">
    <property type="protein sequence ID" value="MDX8414994.1"/>
    <property type="molecule type" value="Genomic_DNA"/>
</dbReference>
<organism evidence="9 10">
    <name type="scientific">Intestinicryptomonas porci</name>
    <dbReference type="NCBI Taxonomy" id="2926320"/>
    <lineage>
        <taxon>Bacteria</taxon>
        <taxon>Pseudomonadati</taxon>
        <taxon>Verrucomicrobiota</taxon>
        <taxon>Opitutia</taxon>
        <taxon>Opitutales</taxon>
        <taxon>Intestinicryptomonaceae</taxon>
        <taxon>Intestinicryptomonas</taxon>
    </lineage>
</organism>
<dbReference type="InterPro" id="IPR025662">
    <property type="entry name" value="Sigma_54_int_dom_ATP-bd_1"/>
</dbReference>
<sequence length="443" mass="49354">MQSILVVDDEKHTRQGLQMALSENYDVSSAANADEALRLMQTQNFDAIITDLRMSGKSGLNLIDEAIRMPNKPACIMMTAYGNIDVAVEAMKHGASDFLTKPIDIDRLETILARALEKRNAGNSSPISEKKSKINVSNSEIIAESGAMKKVLEQALRVASSRATVMLTGETGTGKELIAEFIHKNSPRKNAKFVPVHCAAIPSNLIESELFGYEKGAFTGASIRKEGRFETANGGTLFLDEIGEIDSPTQVKLLRFLETRKIERLGAVEETPLDIRLVCATNRDLKAMSATGDFREDLYYRLNVVEISLPPLRKRKEDIAPLVNFYIKKYAEENGAENVSVSPRTMEILSNYQWPGNIRELRNFCENAVVLRTSNIIDEKSLDARFYETENPIENDLPPLTFDKKENELALIKKAVEKCGGNKSKAAELLGISRRTLHRKLKS</sequence>
<dbReference type="Pfam" id="PF00158">
    <property type="entry name" value="Sigma54_activat"/>
    <property type="match status" value="1"/>
</dbReference>
<dbReference type="Proteomes" id="UP001275932">
    <property type="component" value="Unassembled WGS sequence"/>
</dbReference>
<dbReference type="PANTHER" id="PTHR32071">
    <property type="entry name" value="TRANSCRIPTIONAL REGULATORY PROTEIN"/>
    <property type="match status" value="1"/>
</dbReference>
<dbReference type="Pfam" id="PF25601">
    <property type="entry name" value="AAA_lid_14"/>
    <property type="match status" value="1"/>
</dbReference>
<keyword evidence="1" id="KW-0547">Nucleotide-binding</keyword>
<keyword evidence="2" id="KW-0067">ATP-binding</keyword>
<dbReference type="SMART" id="SM00448">
    <property type="entry name" value="REC"/>
    <property type="match status" value="1"/>
</dbReference>
<dbReference type="InterPro" id="IPR025943">
    <property type="entry name" value="Sigma_54_int_dom_ATP-bd_2"/>
</dbReference>
<keyword evidence="6" id="KW-0597">Phosphoprotein</keyword>
<dbReference type="PROSITE" id="PS00675">
    <property type="entry name" value="SIGMA54_INTERACT_1"/>
    <property type="match status" value="1"/>
</dbReference>
<dbReference type="PROSITE" id="PS50045">
    <property type="entry name" value="SIGMA54_INTERACT_4"/>
    <property type="match status" value="1"/>
</dbReference>
<dbReference type="InterPro" id="IPR027417">
    <property type="entry name" value="P-loop_NTPase"/>
</dbReference>
<feature type="modified residue" description="4-aspartylphosphate" evidence="6">
    <location>
        <position position="51"/>
    </location>
</feature>
<dbReference type="Gene3D" id="1.10.8.60">
    <property type="match status" value="1"/>
</dbReference>
<dbReference type="SUPFAM" id="SSF52172">
    <property type="entry name" value="CheY-like"/>
    <property type="match status" value="1"/>
</dbReference>
<dbReference type="Gene3D" id="1.10.10.60">
    <property type="entry name" value="Homeodomain-like"/>
    <property type="match status" value="1"/>
</dbReference>
<proteinExistence type="predicted"/>
<dbReference type="PROSITE" id="PS00676">
    <property type="entry name" value="SIGMA54_INTERACT_2"/>
    <property type="match status" value="1"/>
</dbReference>
<evidence type="ECO:0000259" key="7">
    <source>
        <dbReference type="PROSITE" id="PS50045"/>
    </source>
</evidence>
<dbReference type="CDD" id="cd00009">
    <property type="entry name" value="AAA"/>
    <property type="match status" value="1"/>
</dbReference>
<reference evidence="9 10" key="1">
    <citation type="submission" date="2022-03" db="EMBL/GenBank/DDBJ databases">
        <title>Novel taxa within the pig intestine.</title>
        <authorList>
            <person name="Wylensek D."/>
            <person name="Bishof K."/>
            <person name="Afrizal A."/>
            <person name="Clavel T."/>
        </authorList>
    </citation>
    <scope>NUCLEOTIDE SEQUENCE [LARGE SCALE GENOMIC DNA]</scope>
    <source>
        <strain evidence="9 10">CLA-KB-P66</strain>
    </source>
</reference>
<dbReference type="SUPFAM" id="SSF46689">
    <property type="entry name" value="Homeodomain-like"/>
    <property type="match status" value="1"/>
</dbReference>
<feature type="domain" description="Response regulatory" evidence="8">
    <location>
        <begin position="3"/>
        <end position="116"/>
    </location>
</feature>